<reference evidence="4" key="1">
    <citation type="journal article" date="2021" name="PeerJ">
        <title>Extensive microbial diversity within the chicken gut microbiome revealed by metagenomics and culture.</title>
        <authorList>
            <person name="Gilroy R."/>
            <person name="Ravi A."/>
            <person name="Getino M."/>
            <person name="Pursley I."/>
            <person name="Horton D.L."/>
            <person name="Alikhan N.F."/>
            <person name="Baker D."/>
            <person name="Gharbi K."/>
            <person name="Hall N."/>
            <person name="Watson M."/>
            <person name="Adriaenssens E.M."/>
            <person name="Foster-Nyarko E."/>
            <person name="Jarju S."/>
            <person name="Secka A."/>
            <person name="Antonio M."/>
            <person name="Oren A."/>
            <person name="Chaudhuri R.R."/>
            <person name="La Ragione R."/>
            <person name="Hildebrand F."/>
            <person name="Pallen M.J."/>
        </authorList>
    </citation>
    <scope>NUCLEOTIDE SEQUENCE</scope>
    <source>
        <strain evidence="4">ChiSxjej3B15-1167</strain>
    </source>
</reference>
<evidence type="ECO:0000313" key="5">
    <source>
        <dbReference type="Proteomes" id="UP000886805"/>
    </source>
</evidence>
<proteinExistence type="predicted"/>
<name>A0A9D2BE64_9FIRM</name>
<gene>
    <name evidence="4" type="ORF">H9849_09495</name>
</gene>
<reference evidence="4" key="2">
    <citation type="submission" date="2021-04" db="EMBL/GenBank/DDBJ databases">
        <authorList>
            <person name="Gilroy R."/>
        </authorList>
    </citation>
    <scope>NUCLEOTIDE SEQUENCE</scope>
    <source>
        <strain evidence="4">ChiSxjej3B15-1167</strain>
    </source>
</reference>
<feature type="region of interest" description="Disordered" evidence="1">
    <location>
        <begin position="60"/>
        <end position="83"/>
    </location>
</feature>
<feature type="transmembrane region" description="Helical" evidence="2">
    <location>
        <begin position="12"/>
        <end position="35"/>
    </location>
</feature>
<organism evidence="4 5">
    <name type="scientific">Candidatus Anaerobutyricum stercoripullorum</name>
    <dbReference type="NCBI Taxonomy" id="2838456"/>
    <lineage>
        <taxon>Bacteria</taxon>
        <taxon>Bacillati</taxon>
        <taxon>Bacillota</taxon>
        <taxon>Clostridia</taxon>
        <taxon>Lachnospirales</taxon>
        <taxon>Lachnospiraceae</taxon>
        <taxon>Anaerobutyricum</taxon>
    </lineage>
</organism>
<feature type="domain" description="YARHG" evidence="3">
    <location>
        <begin position="113"/>
        <end position="196"/>
    </location>
</feature>
<evidence type="ECO:0000259" key="3">
    <source>
        <dbReference type="SMART" id="SM01324"/>
    </source>
</evidence>
<comment type="caution">
    <text evidence="4">The sequence shown here is derived from an EMBL/GenBank/DDBJ whole genome shotgun (WGS) entry which is preliminary data.</text>
</comment>
<dbReference type="Gene3D" id="1.20.58.1690">
    <property type="match status" value="1"/>
</dbReference>
<dbReference type="Pfam" id="PF13308">
    <property type="entry name" value="YARHG"/>
    <property type="match status" value="1"/>
</dbReference>
<protein>
    <submittedName>
        <fullName evidence="4">YARHG domain-containing protein</fullName>
    </submittedName>
</protein>
<evidence type="ECO:0000256" key="1">
    <source>
        <dbReference type="SAM" id="MobiDB-lite"/>
    </source>
</evidence>
<dbReference type="AlphaFoldDB" id="A0A9D2BE64"/>
<feature type="compositionally biased region" description="Acidic residues" evidence="1">
    <location>
        <begin position="67"/>
        <end position="76"/>
    </location>
</feature>
<dbReference type="EMBL" id="DXEQ01000288">
    <property type="protein sequence ID" value="HIX73240.1"/>
    <property type="molecule type" value="Genomic_DNA"/>
</dbReference>
<keyword evidence="2" id="KW-1133">Transmembrane helix</keyword>
<keyword evidence="2" id="KW-0472">Membrane</keyword>
<accession>A0A9D2BE64</accession>
<dbReference type="SMART" id="SM01324">
    <property type="entry name" value="YARHG"/>
    <property type="match status" value="1"/>
</dbReference>
<evidence type="ECO:0000256" key="2">
    <source>
        <dbReference type="SAM" id="Phobius"/>
    </source>
</evidence>
<keyword evidence="2" id="KW-0812">Transmembrane</keyword>
<evidence type="ECO:0000313" key="4">
    <source>
        <dbReference type="EMBL" id="HIX73240.1"/>
    </source>
</evidence>
<dbReference type="InterPro" id="IPR025582">
    <property type="entry name" value="YARHG_dom"/>
</dbReference>
<dbReference type="Proteomes" id="UP000886805">
    <property type="component" value="Unassembled WGS sequence"/>
</dbReference>
<sequence>MWNPDGDKRTGRMMIAAVILVCLILTAVIFSFVVLQKRHEEAISAAADTEGQTEVTIKIGQAKKEEPEEEKEEDAAGETGESPLAVEDAEPEMESVYLVKGKDTGSNPYEKADHLAYTDSVRYTTEELSWLDSYGLCITRNEIYARHGRMFNDQDIQDYFNRQDWYVAQTASADFDDSVLNEVELYNVELIHSYELQQGY</sequence>
<dbReference type="InterPro" id="IPR038434">
    <property type="entry name" value="YARHG_sf"/>
</dbReference>